<dbReference type="SMART" id="SM00320">
    <property type="entry name" value="WD40"/>
    <property type="match status" value="5"/>
</dbReference>
<dbReference type="InterPro" id="IPR036322">
    <property type="entry name" value="WD40_repeat_dom_sf"/>
</dbReference>
<protein>
    <submittedName>
        <fullName evidence="12">(African queen) hypothetical protein</fullName>
    </submittedName>
</protein>
<evidence type="ECO:0000256" key="7">
    <source>
        <dbReference type="ARBA" id="ARBA00023017"/>
    </source>
</evidence>
<dbReference type="PANTHER" id="PTHR12442">
    <property type="entry name" value="DYNEIN INTERMEDIATE CHAIN"/>
    <property type="match status" value="1"/>
</dbReference>
<keyword evidence="6" id="KW-0677">Repeat</keyword>
<comment type="caution">
    <text evidence="12">The sequence shown here is derived from an EMBL/GenBank/DDBJ whole genome shotgun (WGS) entry which is preliminary data.</text>
</comment>
<evidence type="ECO:0000313" key="12">
    <source>
        <dbReference type="EMBL" id="CAG9584667.1"/>
    </source>
</evidence>
<organism evidence="12 13">
    <name type="scientific">Danaus chrysippus</name>
    <name type="common">African queen</name>
    <dbReference type="NCBI Taxonomy" id="151541"/>
    <lineage>
        <taxon>Eukaryota</taxon>
        <taxon>Metazoa</taxon>
        <taxon>Ecdysozoa</taxon>
        <taxon>Arthropoda</taxon>
        <taxon>Hexapoda</taxon>
        <taxon>Insecta</taxon>
        <taxon>Pterygota</taxon>
        <taxon>Neoptera</taxon>
        <taxon>Endopterygota</taxon>
        <taxon>Lepidoptera</taxon>
        <taxon>Glossata</taxon>
        <taxon>Ditrysia</taxon>
        <taxon>Papilionoidea</taxon>
        <taxon>Nymphalidae</taxon>
        <taxon>Danainae</taxon>
        <taxon>Danaini</taxon>
        <taxon>Danaina</taxon>
        <taxon>Danaus</taxon>
        <taxon>Anosia</taxon>
    </lineage>
</organism>
<keyword evidence="10" id="KW-0206">Cytoskeleton</keyword>
<keyword evidence="3" id="KW-0963">Cytoplasm</keyword>
<dbReference type="InterPro" id="IPR001680">
    <property type="entry name" value="WD40_rpt"/>
</dbReference>
<reference evidence="12" key="1">
    <citation type="submission" date="2021-09" db="EMBL/GenBank/DDBJ databases">
        <authorList>
            <person name="Martin H S."/>
        </authorList>
    </citation>
    <scope>NUCLEOTIDE SEQUENCE</scope>
</reference>
<name>A0A8J2WAX0_9NEOP</name>
<dbReference type="OrthoDB" id="366230at2759"/>
<evidence type="ECO:0000256" key="1">
    <source>
        <dbReference type="ARBA" id="ARBA00004430"/>
    </source>
</evidence>
<dbReference type="GO" id="GO:0003341">
    <property type="term" value="P:cilium movement"/>
    <property type="evidence" value="ECO:0007669"/>
    <property type="project" value="TreeGrafter"/>
</dbReference>
<comment type="subcellular location">
    <subcellularLocation>
        <location evidence="1">Cytoplasm</location>
        <location evidence="1">Cytoskeleton</location>
        <location evidence="1">Cilium axoneme</location>
    </subcellularLocation>
</comment>
<proteinExistence type="inferred from homology"/>
<evidence type="ECO:0000256" key="3">
    <source>
        <dbReference type="ARBA" id="ARBA00022490"/>
    </source>
</evidence>
<evidence type="ECO:0000256" key="2">
    <source>
        <dbReference type="ARBA" id="ARBA00011059"/>
    </source>
</evidence>
<dbReference type="GO" id="GO:0036157">
    <property type="term" value="C:outer dynein arm"/>
    <property type="evidence" value="ECO:0007669"/>
    <property type="project" value="TreeGrafter"/>
</dbReference>
<dbReference type="GO" id="GO:0045503">
    <property type="term" value="F:dynein light chain binding"/>
    <property type="evidence" value="ECO:0007669"/>
    <property type="project" value="TreeGrafter"/>
</dbReference>
<dbReference type="Gene3D" id="2.130.10.10">
    <property type="entry name" value="YVTN repeat-like/Quinoprotein amine dehydrogenase"/>
    <property type="match status" value="2"/>
</dbReference>
<dbReference type="SUPFAM" id="SSF50978">
    <property type="entry name" value="WD40 repeat-like"/>
    <property type="match status" value="1"/>
</dbReference>
<evidence type="ECO:0000256" key="10">
    <source>
        <dbReference type="ARBA" id="ARBA00023212"/>
    </source>
</evidence>
<gene>
    <name evidence="12" type="ORF">DCHRY22_LOCUS15219</name>
</gene>
<evidence type="ECO:0000313" key="13">
    <source>
        <dbReference type="Proteomes" id="UP000789524"/>
    </source>
</evidence>
<dbReference type="InterPro" id="IPR015943">
    <property type="entry name" value="WD40/YVTN_repeat-like_dom_sf"/>
</dbReference>
<dbReference type="PANTHER" id="PTHR12442:SF7">
    <property type="entry name" value="DYNEIN AXONEMAL INTERMEDIATE CHAIN 2"/>
    <property type="match status" value="1"/>
</dbReference>
<dbReference type="Proteomes" id="UP000789524">
    <property type="component" value="Unassembled WGS sequence"/>
</dbReference>
<evidence type="ECO:0000256" key="6">
    <source>
        <dbReference type="ARBA" id="ARBA00022737"/>
    </source>
</evidence>
<evidence type="ECO:0000256" key="8">
    <source>
        <dbReference type="ARBA" id="ARBA00023069"/>
    </source>
</evidence>
<dbReference type="AlphaFoldDB" id="A0A8J2WAX0"/>
<accession>A0A8J2WAX0</accession>
<evidence type="ECO:0000256" key="11">
    <source>
        <dbReference type="ARBA" id="ARBA00023273"/>
    </source>
</evidence>
<dbReference type="GO" id="GO:0045504">
    <property type="term" value="F:dynein heavy chain binding"/>
    <property type="evidence" value="ECO:0007669"/>
    <property type="project" value="TreeGrafter"/>
</dbReference>
<keyword evidence="9" id="KW-0505">Motor protein</keyword>
<evidence type="ECO:0000256" key="9">
    <source>
        <dbReference type="ARBA" id="ARBA00023175"/>
    </source>
</evidence>
<dbReference type="GO" id="GO:0005874">
    <property type="term" value="C:microtubule"/>
    <property type="evidence" value="ECO:0007669"/>
    <property type="project" value="UniProtKB-KW"/>
</dbReference>
<sequence>MKSYTKSTYVYTKLRKNFGKQPLFQMVPAHMLDSINPNKELQKQYILRNPVLKGVQAVLPQSEHDSNTKRVELNEQGINHTEGGWPRDVHLYNEEHLARHRRRIQHDDNYVHTVLNLYPHFEHFITQNNAIEMYQTYFHGMKQQDPVEKHNVQIANTFRDKFHRPVSCIVWTQEKHSKLVASYSYKTRLVQPESNSENVCFVWDINKQTEPIYEFLPKHSCWQVACSPVDPNLIIAGLDNGTVNVFDIRVGIHCVTSSSIYNSHFAPITSLLYTHSRTNTEVFTGSPDGQCLWWDVRNLSNPLDQLPMSIRLSADQTPNLTNAEGVSNLEFDRGLPTKFLCGTESGLVINANRMGRSHSEILTSYWEAHSGPVRAVHRSPCTLRMFITCGDWSVRIWSEEVRTAPIIVTPPYRYEVTDVVWAPLRYSSYMAISEDGVFYFWDLLRKQKQPVATLNISKFGLTKLSPHWKGELTAVGDNDGSLFLLNLSDNMVMPGPNDKQLMHQTYDRETRREHIIDNRVKELRLKARVEEEMPVQIEPDEYSNEDDFERQTEEYFDIVKKEMTLVGGIFPENCTLTE</sequence>
<dbReference type="InterPro" id="IPR050687">
    <property type="entry name" value="Dynein_IC"/>
</dbReference>
<comment type="similarity">
    <text evidence="2">Belongs to the dynein intermediate chain family.</text>
</comment>
<keyword evidence="13" id="KW-1185">Reference proteome</keyword>
<evidence type="ECO:0000256" key="5">
    <source>
        <dbReference type="ARBA" id="ARBA00022701"/>
    </source>
</evidence>
<keyword evidence="7" id="KW-0243">Dynein</keyword>
<keyword evidence="8" id="KW-0969">Cilium</keyword>
<keyword evidence="11" id="KW-0966">Cell projection</keyword>
<evidence type="ECO:0000256" key="4">
    <source>
        <dbReference type="ARBA" id="ARBA00022574"/>
    </source>
</evidence>
<dbReference type="GO" id="GO:0036158">
    <property type="term" value="P:outer dynein arm assembly"/>
    <property type="evidence" value="ECO:0007669"/>
    <property type="project" value="TreeGrafter"/>
</dbReference>
<keyword evidence="5" id="KW-0493">Microtubule</keyword>
<keyword evidence="4" id="KW-0853">WD repeat</keyword>
<dbReference type="EMBL" id="CAKASE010000082">
    <property type="protein sequence ID" value="CAG9584667.1"/>
    <property type="molecule type" value="Genomic_DNA"/>
</dbReference>
<dbReference type="Pfam" id="PF00400">
    <property type="entry name" value="WD40"/>
    <property type="match status" value="1"/>
</dbReference>